<reference evidence="7 8" key="1">
    <citation type="submission" date="2024-09" db="EMBL/GenBank/DDBJ databases">
        <authorList>
            <person name="Sun Q."/>
            <person name="Mori K."/>
        </authorList>
    </citation>
    <scope>NUCLEOTIDE SEQUENCE [LARGE SCALE GENOMIC DNA]</scope>
    <source>
        <strain evidence="7 8">NCAIM B.02336</strain>
    </source>
</reference>
<evidence type="ECO:0000259" key="5">
    <source>
        <dbReference type="Pfam" id="PF25917"/>
    </source>
</evidence>
<dbReference type="InterPro" id="IPR058627">
    <property type="entry name" value="MdtA-like_C"/>
</dbReference>
<dbReference type="NCBIfam" id="TIGR01730">
    <property type="entry name" value="RND_mfp"/>
    <property type="match status" value="1"/>
</dbReference>
<feature type="domain" description="Multidrug resistance protein MdtA-like barrel-sandwich hybrid" evidence="5">
    <location>
        <begin position="68"/>
        <end position="204"/>
    </location>
</feature>
<dbReference type="Pfam" id="PF25967">
    <property type="entry name" value="RND-MFP_C"/>
    <property type="match status" value="1"/>
</dbReference>
<comment type="caution">
    <text evidence="7">The sequence shown here is derived from an EMBL/GenBank/DDBJ whole genome shotgun (WGS) entry which is preliminary data.</text>
</comment>
<dbReference type="EMBL" id="JBHLTN010000018">
    <property type="protein sequence ID" value="MFC0592888.1"/>
    <property type="molecule type" value="Genomic_DNA"/>
</dbReference>
<keyword evidence="4" id="KW-0732">Signal</keyword>
<protein>
    <submittedName>
        <fullName evidence="7">Efflux RND transporter periplasmic adaptor subunit</fullName>
    </submittedName>
</protein>
<dbReference type="Gene3D" id="2.40.420.20">
    <property type="match status" value="1"/>
</dbReference>
<proteinExistence type="inferred from homology"/>
<evidence type="ECO:0000256" key="3">
    <source>
        <dbReference type="ARBA" id="ARBA00022448"/>
    </source>
</evidence>
<evidence type="ECO:0000256" key="4">
    <source>
        <dbReference type="SAM" id="SignalP"/>
    </source>
</evidence>
<feature type="chain" id="PRO_5047066619" evidence="4">
    <location>
        <begin position="39"/>
        <end position="363"/>
    </location>
</feature>
<keyword evidence="8" id="KW-1185">Reference proteome</keyword>
<dbReference type="SUPFAM" id="SSF111369">
    <property type="entry name" value="HlyD-like secretion proteins"/>
    <property type="match status" value="1"/>
</dbReference>
<name>A0ABV6PVB4_9BURK</name>
<dbReference type="RefSeq" id="WP_377482683.1">
    <property type="nucleotide sequence ID" value="NZ_JBHLTN010000018.1"/>
</dbReference>
<dbReference type="Pfam" id="PF25917">
    <property type="entry name" value="BSH_RND"/>
    <property type="match status" value="1"/>
</dbReference>
<feature type="domain" description="Multidrug resistance protein MdtA-like C-terminal permuted SH3" evidence="6">
    <location>
        <begin position="295"/>
        <end position="350"/>
    </location>
</feature>
<dbReference type="Proteomes" id="UP001589834">
    <property type="component" value="Unassembled WGS sequence"/>
</dbReference>
<evidence type="ECO:0000259" key="6">
    <source>
        <dbReference type="Pfam" id="PF25967"/>
    </source>
</evidence>
<organism evidence="7 8">
    <name type="scientific">Ottowia pentelensis</name>
    <dbReference type="NCBI Taxonomy" id="511108"/>
    <lineage>
        <taxon>Bacteria</taxon>
        <taxon>Pseudomonadati</taxon>
        <taxon>Pseudomonadota</taxon>
        <taxon>Betaproteobacteria</taxon>
        <taxon>Burkholderiales</taxon>
        <taxon>Comamonadaceae</taxon>
        <taxon>Ottowia</taxon>
    </lineage>
</organism>
<comment type="similarity">
    <text evidence="2">Belongs to the membrane fusion protein (MFP) (TC 8.A.1) family.</text>
</comment>
<sequence>MIRERKSHWSIRVRHAVLAARCALAVALVLGASVPARAAPATELPVLAVQATAVAQASRYDGQVEALRQAVVAAQVPGRVLELNVHAGDAVRAGQLLLRIDAQAAEQNAAASGAQVAAARAQLDVASTELARKRQLAQKSYISQAALEQAESQWRAAQAQVNALSAQAGAARTQTGLHVLRAPFDGVVAQLAVERGDMAMPGRPLLTVYDPAALRVTANVPASALKGGAAGAQVLLAGADSLLTPLRVQVLPTVDPQSLTQPVRADLPAGTRAVPGQFARLQLPGGAERSARPRVFIPASAVVRRAELTAVYVMGEGQRPQLRQVRLGPVQGAQIEVLAGLDAGESLITDPQAATRAVANGSR</sequence>
<dbReference type="InterPro" id="IPR006143">
    <property type="entry name" value="RND_pump_MFP"/>
</dbReference>
<dbReference type="Gene3D" id="2.40.30.170">
    <property type="match status" value="1"/>
</dbReference>
<evidence type="ECO:0000313" key="8">
    <source>
        <dbReference type="Proteomes" id="UP001589834"/>
    </source>
</evidence>
<evidence type="ECO:0000313" key="7">
    <source>
        <dbReference type="EMBL" id="MFC0592888.1"/>
    </source>
</evidence>
<feature type="signal peptide" evidence="4">
    <location>
        <begin position="1"/>
        <end position="38"/>
    </location>
</feature>
<gene>
    <name evidence="7" type="ORF">ACFFGG_09985</name>
</gene>
<evidence type="ECO:0000256" key="1">
    <source>
        <dbReference type="ARBA" id="ARBA00004196"/>
    </source>
</evidence>
<dbReference type="Gene3D" id="1.10.287.470">
    <property type="entry name" value="Helix hairpin bin"/>
    <property type="match status" value="1"/>
</dbReference>
<dbReference type="PANTHER" id="PTHR30469">
    <property type="entry name" value="MULTIDRUG RESISTANCE PROTEIN MDTA"/>
    <property type="match status" value="1"/>
</dbReference>
<evidence type="ECO:0000256" key="2">
    <source>
        <dbReference type="ARBA" id="ARBA00009477"/>
    </source>
</evidence>
<dbReference type="PANTHER" id="PTHR30469:SF18">
    <property type="entry name" value="RESISTANCE-NODULATION-CELL DIVISION (RND) EFFLUX MEMBRANE FUSION PROTEIN-RELATED"/>
    <property type="match status" value="1"/>
</dbReference>
<dbReference type="InterPro" id="IPR058625">
    <property type="entry name" value="MdtA-like_BSH"/>
</dbReference>
<accession>A0ABV6PVB4</accession>
<comment type="subcellular location">
    <subcellularLocation>
        <location evidence="1">Cell envelope</location>
    </subcellularLocation>
</comment>
<keyword evidence="3" id="KW-0813">Transport</keyword>
<dbReference type="Gene3D" id="2.40.50.100">
    <property type="match status" value="1"/>
</dbReference>